<dbReference type="EMBL" id="JAABOP010000001">
    <property type="protein sequence ID" value="NER08917.1"/>
    <property type="molecule type" value="Genomic_DNA"/>
</dbReference>
<gene>
    <name evidence="2" type="ORF">GWK09_00150</name>
</gene>
<feature type="transmembrane region" description="Helical" evidence="1">
    <location>
        <begin position="12"/>
        <end position="32"/>
    </location>
</feature>
<evidence type="ECO:0000313" key="2">
    <source>
        <dbReference type="EMBL" id="NER08917.1"/>
    </source>
</evidence>
<protein>
    <recommendedName>
        <fullName evidence="4">DUF4136 domain-containing protein</fullName>
    </recommendedName>
</protein>
<keyword evidence="3" id="KW-1185">Reference proteome</keyword>
<keyword evidence="1" id="KW-0812">Transmembrane</keyword>
<evidence type="ECO:0000313" key="3">
    <source>
        <dbReference type="Proteomes" id="UP000468443"/>
    </source>
</evidence>
<evidence type="ECO:0000256" key="1">
    <source>
        <dbReference type="SAM" id="Phobius"/>
    </source>
</evidence>
<dbReference type="PROSITE" id="PS51257">
    <property type="entry name" value="PROKAR_LIPOPROTEIN"/>
    <property type="match status" value="1"/>
</dbReference>
<reference evidence="2 3" key="1">
    <citation type="submission" date="2020-01" db="EMBL/GenBank/DDBJ databases">
        <title>Muriicola jejuensis KCTC 22299.</title>
        <authorList>
            <person name="Wang G."/>
        </authorList>
    </citation>
    <scope>NUCLEOTIDE SEQUENCE [LARGE SCALE GENOMIC DNA]</scope>
    <source>
        <strain evidence="2 3">KCTC 22299</strain>
    </source>
</reference>
<accession>A0A6P0U703</accession>
<organism evidence="2 3">
    <name type="scientific">Muriicola jejuensis</name>
    <dbReference type="NCBI Taxonomy" id="504488"/>
    <lineage>
        <taxon>Bacteria</taxon>
        <taxon>Pseudomonadati</taxon>
        <taxon>Bacteroidota</taxon>
        <taxon>Flavobacteriia</taxon>
        <taxon>Flavobacteriales</taxon>
        <taxon>Flavobacteriaceae</taxon>
        <taxon>Muriicola</taxon>
    </lineage>
</organism>
<sequence length="206" mass="23308">MKNINIKSSYLLKPVYIIVLSLLFTSCATTYLTDSIAVSEKQASFENILIYANSKDQVNKIRFEEQIKLELSALQKGSKTSAEVNVTSNDPDVIIKTLRSQGVDGVVVTTLLSEDEYQNVIPGTPSTYYYPRRFGRYWGAYPVTTWSPDRVVTGKKYSFQSALYDLRKQEDNLIWVGKFQIKDPTNIEKVINKVAAELVAAMQDKL</sequence>
<name>A0A6P0U703_9FLAO</name>
<comment type="caution">
    <text evidence="2">The sequence shown here is derived from an EMBL/GenBank/DDBJ whole genome shotgun (WGS) entry which is preliminary data.</text>
</comment>
<keyword evidence="1" id="KW-0472">Membrane</keyword>
<keyword evidence="1" id="KW-1133">Transmembrane helix</keyword>
<dbReference type="RefSeq" id="WP_163691007.1">
    <property type="nucleotide sequence ID" value="NZ_FXTW01000001.1"/>
</dbReference>
<proteinExistence type="predicted"/>
<dbReference type="Proteomes" id="UP000468443">
    <property type="component" value="Unassembled WGS sequence"/>
</dbReference>
<dbReference type="AlphaFoldDB" id="A0A6P0U703"/>
<evidence type="ECO:0008006" key="4">
    <source>
        <dbReference type="Google" id="ProtNLM"/>
    </source>
</evidence>